<dbReference type="Pfam" id="PF07963">
    <property type="entry name" value="N_methyl"/>
    <property type="match status" value="1"/>
</dbReference>
<accession>A0A2H0LX65</accession>
<gene>
    <name evidence="2" type="ORF">COV72_05090</name>
</gene>
<dbReference type="Proteomes" id="UP000229641">
    <property type="component" value="Unassembled WGS sequence"/>
</dbReference>
<sequence length="144" mass="15828">MYPFKRKLPKAGFTLIEIVIAMLIIGIALTGLLATYLTCFELVETARNTTYALNGAQKKLEEIRDHNFSDIYTYYTNNPNFAVDGIAIGDSNGLVEVDNTNPDLLLVTVTACWRQKNGRIIGGDSALNPLGSSPARLVTYIANR</sequence>
<dbReference type="InterPro" id="IPR045584">
    <property type="entry name" value="Pilin-like"/>
</dbReference>
<keyword evidence="1" id="KW-0812">Transmembrane</keyword>
<proteinExistence type="predicted"/>
<dbReference type="InterPro" id="IPR012902">
    <property type="entry name" value="N_methyl_site"/>
</dbReference>
<name>A0A2H0LX65_9BACT</name>
<dbReference type="SUPFAM" id="SSF54523">
    <property type="entry name" value="Pili subunits"/>
    <property type="match status" value="1"/>
</dbReference>
<evidence type="ECO:0000313" key="2">
    <source>
        <dbReference type="EMBL" id="PIQ89019.1"/>
    </source>
</evidence>
<reference evidence="2 3" key="1">
    <citation type="submission" date="2017-09" db="EMBL/GenBank/DDBJ databases">
        <title>Depth-based differentiation of microbial function through sediment-hosted aquifers and enrichment of novel symbionts in the deep terrestrial subsurface.</title>
        <authorList>
            <person name="Probst A.J."/>
            <person name="Ladd B."/>
            <person name="Jarett J.K."/>
            <person name="Geller-Mcgrath D.E."/>
            <person name="Sieber C.M."/>
            <person name="Emerson J.B."/>
            <person name="Anantharaman K."/>
            <person name="Thomas B.C."/>
            <person name="Malmstrom R."/>
            <person name="Stieglmeier M."/>
            <person name="Klingl A."/>
            <person name="Woyke T."/>
            <person name="Ryan C.M."/>
            <person name="Banfield J.F."/>
        </authorList>
    </citation>
    <scope>NUCLEOTIDE SEQUENCE [LARGE SCALE GENOMIC DNA]</scope>
    <source>
        <strain evidence="2">CG11_big_fil_rev_8_21_14_0_20_42_13</strain>
    </source>
</reference>
<feature type="transmembrane region" description="Helical" evidence="1">
    <location>
        <begin position="12"/>
        <end position="37"/>
    </location>
</feature>
<dbReference type="NCBIfam" id="TIGR02532">
    <property type="entry name" value="IV_pilin_GFxxxE"/>
    <property type="match status" value="1"/>
</dbReference>
<evidence type="ECO:0000256" key="1">
    <source>
        <dbReference type="SAM" id="Phobius"/>
    </source>
</evidence>
<keyword evidence="1" id="KW-1133">Transmembrane helix</keyword>
<dbReference type="EMBL" id="PCWA01000075">
    <property type="protein sequence ID" value="PIQ89019.1"/>
    <property type="molecule type" value="Genomic_DNA"/>
</dbReference>
<comment type="caution">
    <text evidence="2">The sequence shown here is derived from an EMBL/GenBank/DDBJ whole genome shotgun (WGS) entry which is preliminary data.</text>
</comment>
<dbReference type="AlphaFoldDB" id="A0A2H0LX65"/>
<protein>
    <recommendedName>
        <fullName evidence="4">Prepilin-type N-terminal cleavage/methylation domain-containing protein</fullName>
    </recommendedName>
</protein>
<keyword evidence="1" id="KW-0472">Membrane</keyword>
<organism evidence="2 3">
    <name type="scientific">Candidatus Ghiorseimicrobium undicola</name>
    <dbReference type="NCBI Taxonomy" id="1974746"/>
    <lineage>
        <taxon>Bacteria</taxon>
        <taxon>Pseudomonadati</taxon>
        <taxon>Candidatus Omnitrophota</taxon>
        <taxon>Candidatus Ghiorseimicrobium</taxon>
    </lineage>
</organism>
<dbReference type="PROSITE" id="PS00409">
    <property type="entry name" value="PROKAR_NTER_METHYL"/>
    <property type="match status" value="1"/>
</dbReference>
<evidence type="ECO:0000313" key="3">
    <source>
        <dbReference type="Proteomes" id="UP000229641"/>
    </source>
</evidence>
<evidence type="ECO:0008006" key="4">
    <source>
        <dbReference type="Google" id="ProtNLM"/>
    </source>
</evidence>